<gene>
    <name evidence="15" type="ORF">IHE70_04255</name>
</gene>
<feature type="region of interest" description="Disordered" evidence="10">
    <location>
        <begin position="125"/>
        <end position="166"/>
    </location>
</feature>
<feature type="active site" description="Charge relay system" evidence="7 8">
    <location>
        <position position="273"/>
    </location>
</feature>
<feature type="domain" description="Peptidase S8/S53" evidence="11">
    <location>
        <begin position="189"/>
        <end position="627"/>
    </location>
</feature>
<feature type="domain" description="PA" evidence="12">
    <location>
        <begin position="439"/>
        <end position="509"/>
    </location>
</feature>
<dbReference type="PROSITE" id="PS00138">
    <property type="entry name" value="SUBTILASE_SER"/>
    <property type="match status" value="1"/>
</dbReference>
<dbReference type="PANTHER" id="PTHR10795">
    <property type="entry name" value="PROPROTEIN CONVERTASE SUBTILISIN/KEXIN"/>
    <property type="match status" value="1"/>
</dbReference>
<evidence type="ECO:0000259" key="14">
    <source>
        <dbReference type="Pfam" id="PF17766"/>
    </source>
</evidence>
<evidence type="ECO:0000256" key="2">
    <source>
        <dbReference type="ARBA" id="ARBA00022525"/>
    </source>
</evidence>
<feature type="compositionally biased region" description="Polar residues" evidence="10">
    <location>
        <begin position="144"/>
        <end position="161"/>
    </location>
</feature>
<dbReference type="SUPFAM" id="SSF52025">
    <property type="entry name" value="PA domain"/>
    <property type="match status" value="1"/>
</dbReference>
<evidence type="ECO:0000313" key="16">
    <source>
        <dbReference type="Proteomes" id="UP000661025"/>
    </source>
</evidence>
<keyword evidence="2" id="KW-0964">Secreted</keyword>
<evidence type="ECO:0000256" key="4">
    <source>
        <dbReference type="ARBA" id="ARBA00022729"/>
    </source>
</evidence>
<dbReference type="Pfam" id="PF05922">
    <property type="entry name" value="Inhibitor_I9"/>
    <property type="match status" value="1"/>
</dbReference>
<evidence type="ECO:0000256" key="5">
    <source>
        <dbReference type="ARBA" id="ARBA00022801"/>
    </source>
</evidence>
<dbReference type="PROSITE" id="PS51892">
    <property type="entry name" value="SUBTILASE"/>
    <property type="match status" value="1"/>
</dbReference>
<dbReference type="InterPro" id="IPR045051">
    <property type="entry name" value="SBT"/>
</dbReference>
<dbReference type="PROSITE" id="PS00136">
    <property type="entry name" value="SUBTILASE_ASP"/>
    <property type="match status" value="1"/>
</dbReference>
<feature type="domain" description="Inhibitor I9" evidence="13">
    <location>
        <begin position="75"/>
        <end position="117"/>
    </location>
</feature>
<keyword evidence="3 8" id="KW-0645">Protease</keyword>
<proteinExistence type="inferred from homology"/>
<evidence type="ECO:0000259" key="11">
    <source>
        <dbReference type="Pfam" id="PF00082"/>
    </source>
</evidence>
<dbReference type="Pfam" id="PF02225">
    <property type="entry name" value="PA"/>
    <property type="match status" value="1"/>
</dbReference>
<dbReference type="Pfam" id="PF17766">
    <property type="entry name" value="fn3_6"/>
    <property type="match status" value="1"/>
</dbReference>
<dbReference type="InterPro" id="IPR041469">
    <property type="entry name" value="Subtilisin-like_FN3"/>
</dbReference>
<feature type="domain" description="Subtilisin-like protease fibronectin type-III" evidence="14">
    <location>
        <begin position="697"/>
        <end position="792"/>
    </location>
</feature>
<dbReference type="Gene3D" id="3.40.50.200">
    <property type="entry name" value="Peptidase S8/S53 domain"/>
    <property type="match status" value="1"/>
</dbReference>
<evidence type="ECO:0000256" key="9">
    <source>
        <dbReference type="RuleBase" id="RU003355"/>
    </source>
</evidence>
<evidence type="ECO:0000259" key="12">
    <source>
        <dbReference type="Pfam" id="PF02225"/>
    </source>
</evidence>
<dbReference type="InterPro" id="IPR003137">
    <property type="entry name" value="PA_domain"/>
</dbReference>
<dbReference type="InterPro" id="IPR046450">
    <property type="entry name" value="PA_dom_sf"/>
</dbReference>
<evidence type="ECO:0000256" key="1">
    <source>
        <dbReference type="ARBA" id="ARBA00011073"/>
    </source>
</evidence>
<dbReference type="EMBL" id="JACYXT010000001">
    <property type="protein sequence ID" value="MBD9722469.1"/>
    <property type="molecule type" value="Genomic_DNA"/>
</dbReference>
<dbReference type="InterPro" id="IPR000209">
    <property type="entry name" value="Peptidase_S8/S53_dom"/>
</dbReference>
<dbReference type="Gene3D" id="3.50.30.30">
    <property type="match status" value="1"/>
</dbReference>
<dbReference type="AlphaFoldDB" id="A0A927L253"/>
<evidence type="ECO:0000256" key="7">
    <source>
        <dbReference type="PIRSR" id="PIRSR615500-1"/>
    </source>
</evidence>
<feature type="region of interest" description="Disordered" evidence="10">
    <location>
        <begin position="621"/>
        <end position="641"/>
    </location>
</feature>
<protein>
    <submittedName>
        <fullName evidence="15">S8 family serine peptidase</fullName>
    </submittedName>
</protein>
<dbReference type="Gene3D" id="3.30.70.80">
    <property type="entry name" value="Peptidase S8 propeptide/proteinase inhibitor I9"/>
    <property type="match status" value="1"/>
</dbReference>
<keyword evidence="6 8" id="KW-0720">Serine protease</keyword>
<dbReference type="CDD" id="cd02120">
    <property type="entry name" value="PA_subtilisin_like"/>
    <property type="match status" value="1"/>
</dbReference>
<evidence type="ECO:0000259" key="13">
    <source>
        <dbReference type="Pfam" id="PF05922"/>
    </source>
</evidence>
<evidence type="ECO:0000313" key="15">
    <source>
        <dbReference type="EMBL" id="MBD9722469.1"/>
    </source>
</evidence>
<organism evidence="15 16">
    <name type="scientific">Streptomyces caniscabiei</name>
    <dbReference type="NCBI Taxonomy" id="2746961"/>
    <lineage>
        <taxon>Bacteria</taxon>
        <taxon>Bacillati</taxon>
        <taxon>Actinomycetota</taxon>
        <taxon>Actinomycetes</taxon>
        <taxon>Kitasatosporales</taxon>
        <taxon>Streptomycetaceae</taxon>
        <taxon>Streptomyces</taxon>
    </lineage>
</organism>
<dbReference type="InterPro" id="IPR010259">
    <property type="entry name" value="S8pro/Inhibitor_I9"/>
</dbReference>
<evidence type="ECO:0000256" key="3">
    <source>
        <dbReference type="ARBA" id="ARBA00022670"/>
    </source>
</evidence>
<evidence type="ECO:0000256" key="6">
    <source>
        <dbReference type="ARBA" id="ARBA00022825"/>
    </source>
</evidence>
<dbReference type="SUPFAM" id="SSF52743">
    <property type="entry name" value="Subtilisin-like"/>
    <property type="match status" value="1"/>
</dbReference>
<evidence type="ECO:0000256" key="10">
    <source>
        <dbReference type="SAM" id="MobiDB-lite"/>
    </source>
</evidence>
<dbReference type="Proteomes" id="UP000661025">
    <property type="component" value="Unassembled WGS sequence"/>
</dbReference>
<reference evidence="15" key="1">
    <citation type="submission" date="2020-09" db="EMBL/GenBank/DDBJ databases">
        <title>Streptomyces canutascabiei sp. nov., which causes potato common scab and is distributed across the world.</title>
        <authorList>
            <person name="Nguyen H.P."/>
            <person name="Weisberg A.J."/>
            <person name="Chang J.H."/>
            <person name="Clarke C.R."/>
        </authorList>
    </citation>
    <scope>NUCLEOTIDE SEQUENCE</scope>
    <source>
        <strain evidence="15">ID-01-6.2a</strain>
    </source>
</reference>
<dbReference type="InterPro" id="IPR022398">
    <property type="entry name" value="Peptidase_S8_His-AS"/>
</dbReference>
<dbReference type="InterPro" id="IPR015500">
    <property type="entry name" value="Peptidase_S8_subtilisin-rel"/>
</dbReference>
<keyword evidence="4" id="KW-0732">Signal</keyword>
<evidence type="ECO:0000256" key="8">
    <source>
        <dbReference type="PROSITE-ProRule" id="PRU01240"/>
    </source>
</evidence>
<dbReference type="InterPro" id="IPR036852">
    <property type="entry name" value="Peptidase_S8/S53_dom_sf"/>
</dbReference>
<dbReference type="InterPro" id="IPR023828">
    <property type="entry name" value="Peptidase_S8_Ser-AS"/>
</dbReference>
<dbReference type="GO" id="GO:0004252">
    <property type="term" value="F:serine-type endopeptidase activity"/>
    <property type="evidence" value="ECO:0007669"/>
    <property type="project" value="UniProtKB-UniRule"/>
</dbReference>
<keyword evidence="5 8" id="KW-0378">Hydrolase</keyword>
<accession>A0A927L253</accession>
<comment type="similarity">
    <text evidence="1 8 9">Belongs to the peptidase S8 family.</text>
</comment>
<dbReference type="InterPro" id="IPR023827">
    <property type="entry name" value="Peptidase_S8_Asp-AS"/>
</dbReference>
<feature type="active site" description="Charge relay system" evidence="7 8">
    <location>
        <position position="588"/>
    </location>
</feature>
<feature type="region of interest" description="Disordered" evidence="10">
    <location>
        <begin position="254"/>
        <end position="284"/>
    </location>
</feature>
<comment type="caution">
    <text evidence="15">The sequence shown here is derived from an EMBL/GenBank/DDBJ whole genome shotgun (WGS) entry which is preliminary data.</text>
</comment>
<dbReference type="GO" id="GO:0006508">
    <property type="term" value="P:proteolysis"/>
    <property type="evidence" value="ECO:0007669"/>
    <property type="project" value="UniProtKB-KW"/>
</dbReference>
<dbReference type="Pfam" id="PF00082">
    <property type="entry name" value="Peptidase_S8"/>
    <property type="match status" value="1"/>
</dbReference>
<name>A0A927L253_9ACTN</name>
<feature type="active site" description="Charge relay system" evidence="7 8">
    <location>
        <position position="198"/>
    </location>
</feature>
<sequence length="1010" mass="104857">MDADSGRNEGTYRTGTYLVKLADEPLATYGGGLRGLKGTASTAGKRLDVGSGAAKSYLRYLERRRDAVVGAVPGIKEQYAYAYTFNGFAAELTGGQAEKLAAVPGVVSLTRSTVLRTAVAGRDAVPSDARPAATVRPGGEAVAATNSASGPSGTGHASSTAPLPDIPAQLGLSGKKGLWAKVGGPRRAGEGMIIGVIDSGFDPDHPMFAPLSEPRPDADVIARKWHGTCDRGDASRPEFRITCNNKVIGARWFPEGRSDDEVDAPSPLDTDGHGTGVGSIAAGDHATPASIQGTSIGGPLSGVAPAARLAFYKACWGGGCLATALTAAFDSAVADGVDVINFSYRGSLLDPFTLEAMRNAAAAGVFIAGAAGNNGPQAVDHTAPWITSVASTTHDAEYRATLKMGDGRSFTNLSYSRDIPKTFLVQAADVGRTDPAKATLCLDGSLDPAKARGKIVVCDRGENFLDEKVTEVARAGGSAVVIVDTPSSGRGVIAERYELPYMQLNEKDGRKVKAYAATRGATAALTGSTRVPRQAPAVRIDSSSGPDPFSGGDLLKPEIAAPGDFVPAATLSDTPGQPGGYDLISGTSFAAPYVAGMAVLLKSLHPDWSPSEIRSALMTTATTTDNRGGPLGRQDADSASPLDYGAGVPRAARADDPGLVYDSTPADWKSYLCALGQGPITDQGNACATRRRTDPSNLNHPALAVGDLVARQTVTRTVTNVSARTADYKATLKTPAGFKAKVSPKRLTLKPGRTATYKVTFTRGDAPYGTWSFGSLTWGDTHSRHRVTSPLALRAAPFRALHEITANAGGSGSAALTAYADRAGDLTATTKGLYAGKKTTGTLTGTNPDVDFISRPRPSDAVAKVRIQVPKGAAFTRVAVTSANHLPGSDLDMYVFDADGEPFGRFPGTGSDEQNDLPSGTYDVYIVQYALPPGATRQSYTLWTWRVGQGAPDARAQVTPATRPVSPGKGAEFTVAWRGTVPGKRYMGAVEYGDGSTTAGRTILTLTPGP</sequence>
<dbReference type="InterPro" id="IPR037045">
    <property type="entry name" value="S8pro/Inhibitor_I9_sf"/>
</dbReference>
<dbReference type="PROSITE" id="PS00137">
    <property type="entry name" value="SUBTILASE_HIS"/>
    <property type="match status" value="1"/>
</dbReference>
<dbReference type="Gene3D" id="2.60.40.2310">
    <property type="match status" value="1"/>
</dbReference>
<dbReference type="PRINTS" id="PR00723">
    <property type="entry name" value="SUBTILISIN"/>
</dbReference>